<dbReference type="EMBL" id="JBFDAA010000008">
    <property type="protein sequence ID" value="KAL1129834.1"/>
    <property type="molecule type" value="Genomic_DNA"/>
</dbReference>
<dbReference type="Pfam" id="PF14779">
    <property type="entry name" value="BBS1"/>
    <property type="match status" value="1"/>
</dbReference>
<accession>A0ABD0YFF4</accession>
<feature type="transmembrane region" description="Helical" evidence="1">
    <location>
        <begin position="217"/>
        <end position="238"/>
    </location>
</feature>
<reference evidence="3 4" key="1">
    <citation type="submission" date="2024-07" db="EMBL/GenBank/DDBJ databases">
        <title>Chromosome-level genome assembly of the water stick insect Ranatra chinensis (Heteroptera: Nepidae).</title>
        <authorList>
            <person name="Liu X."/>
        </authorList>
    </citation>
    <scope>NUCLEOTIDE SEQUENCE [LARGE SCALE GENOMIC DNA]</scope>
    <source>
        <strain evidence="3">Cailab_2021Rc</strain>
        <tissue evidence="3">Muscle</tissue>
    </source>
</reference>
<keyword evidence="1" id="KW-0812">Transmembrane</keyword>
<dbReference type="InterPro" id="IPR036322">
    <property type="entry name" value="WD40_repeat_dom_sf"/>
</dbReference>
<keyword evidence="4" id="KW-1185">Reference proteome</keyword>
<dbReference type="Proteomes" id="UP001558652">
    <property type="component" value="Unassembled WGS sequence"/>
</dbReference>
<gene>
    <name evidence="3" type="ORF">AAG570_012778</name>
</gene>
<dbReference type="InterPro" id="IPR028784">
    <property type="entry name" value="BBS1"/>
</dbReference>
<evidence type="ECO:0000313" key="4">
    <source>
        <dbReference type="Proteomes" id="UP001558652"/>
    </source>
</evidence>
<dbReference type="InterPro" id="IPR015943">
    <property type="entry name" value="WD40/YVTN_repeat-like_dom_sf"/>
</dbReference>
<dbReference type="PANTHER" id="PTHR20870:SF0">
    <property type="entry name" value="BARDET-BIEDL SYNDROME 1 PROTEIN"/>
    <property type="match status" value="1"/>
</dbReference>
<evidence type="ECO:0000259" key="2">
    <source>
        <dbReference type="Pfam" id="PF14779"/>
    </source>
</evidence>
<evidence type="ECO:0000313" key="3">
    <source>
        <dbReference type="EMBL" id="KAL1129834.1"/>
    </source>
</evidence>
<evidence type="ECO:0000256" key="1">
    <source>
        <dbReference type="SAM" id="Phobius"/>
    </source>
</evidence>
<dbReference type="Gene3D" id="2.130.10.10">
    <property type="entry name" value="YVTN repeat-like/Quinoprotein amine dehydrogenase"/>
    <property type="match status" value="1"/>
</dbReference>
<protein>
    <recommendedName>
        <fullName evidence="2">Bardet-Biedl syndrome 1 N-terminal domain-containing protein</fullName>
    </recommendedName>
</protein>
<dbReference type="PANTHER" id="PTHR20870">
    <property type="entry name" value="BARDET-BIEDL SYNDROME 1 PROTEIN"/>
    <property type="match status" value="1"/>
</dbReference>
<keyword evidence="1" id="KW-0472">Membrane</keyword>
<sequence length="424" mass="46905">MQQPWIDAYSDPKADIQTFSSCLALADLNADGDFKLILADFGNGTNTKLKVFKGTSMSVELPLISPPSAITTLYTEKGEPHIPDIVVASGSSVLVYRNCRPYFKFSLPAQDCSSLEADLWQQKSQTNYNQLVQLLQELSIELGFSNLSPSSQKLLSIEPHLREDFLNKCNVSLQKQMVITCVATINKNIPDEKDVSCLLLGTESGQLYVMDPETFTLINSFLLTGIPYIICATGVYLIEYRIIFTCRNGSIYLLKSGNIRYICQLSSLPVSMVLVSRNIVITSMDCTLQSISMKGRKQWSVSLPGNVTCMTAMPLTGLALNLIAVALDNGAVHLYNGAQLCYAFNMSDHISSMIFGQYGREEHALVSISSSGAIGIKLLKRTAQFKNDRMDSTNDIHHGIKLLIPKKSKLIVEQTLRERQQCKG</sequence>
<dbReference type="InterPro" id="IPR032728">
    <property type="entry name" value="BBS1_N"/>
</dbReference>
<keyword evidence="1" id="KW-1133">Transmembrane helix</keyword>
<name>A0ABD0YFF4_9HEMI</name>
<dbReference type="AlphaFoldDB" id="A0ABD0YFF4"/>
<proteinExistence type="predicted"/>
<organism evidence="3 4">
    <name type="scientific">Ranatra chinensis</name>
    <dbReference type="NCBI Taxonomy" id="642074"/>
    <lineage>
        <taxon>Eukaryota</taxon>
        <taxon>Metazoa</taxon>
        <taxon>Ecdysozoa</taxon>
        <taxon>Arthropoda</taxon>
        <taxon>Hexapoda</taxon>
        <taxon>Insecta</taxon>
        <taxon>Pterygota</taxon>
        <taxon>Neoptera</taxon>
        <taxon>Paraneoptera</taxon>
        <taxon>Hemiptera</taxon>
        <taxon>Heteroptera</taxon>
        <taxon>Panheteroptera</taxon>
        <taxon>Nepomorpha</taxon>
        <taxon>Nepidae</taxon>
        <taxon>Ranatrinae</taxon>
        <taxon>Ranatra</taxon>
    </lineage>
</organism>
<dbReference type="SUPFAM" id="SSF50978">
    <property type="entry name" value="WD40 repeat-like"/>
    <property type="match status" value="1"/>
</dbReference>
<feature type="domain" description="Bardet-Biedl syndrome 1 N-terminal" evidence="2">
    <location>
        <begin position="5"/>
        <end position="255"/>
    </location>
</feature>
<comment type="caution">
    <text evidence="3">The sequence shown here is derived from an EMBL/GenBank/DDBJ whole genome shotgun (WGS) entry which is preliminary data.</text>
</comment>